<dbReference type="Proteomes" id="UP000036681">
    <property type="component" value="Unplaced"/>
</dbReference>
<keyword evidence="3" id="KW-1185">Reference proteome</keyword>
<proteinExistence type="predicted"/>
<organism evidence="3 4">
    <name type="scientific">Ascaris lumbricoides</name>
    <name type="common">Giant roundworm</name>
    <dbReference type="NCBI Taxonomy" id="6252"/>
    <lineage>
        <taxon>Eukaryota</taxon>
        <taxon>Metazoa</taxon>
        <taxon>Ecdysozoa</taxon>
        <taxon>Nematoda</taxon>
        <taxon>Chromadorea</taxon>
        <taxon>Rhabditida</taxon>
        <taxon>Spirurina</taxon>
        <taxon>Ascaridomorpha</taxon>
        <taxon>Ascaridoidea</taxon>
        <taxon>Ascarididae</taxon>
        <taxon>Ascaris</taxon>
    </lineage>
</organism>
<accession>A0A0M3I211</accession>
<feature type="region of interest" description="Disordered" evidence="1">
    <location>
        <begin position="126"/>
        <end position="146"/>
    </location>
</feature>
<feature type="transmembrane region" description="Helical" evidence="2">
    <location>
        <begin position="68"/>
        <end position="91"/>
    </location>
</feature>
<name>A0A0M3I211_ASCLU</name>
<sequence>MKLPESVTVFIFSVFIRKLDADKYTRREDLLLQNFINSTSNGPSNPIADERTSNETFDTIEEHPICRWVGFFMIIFYAALVFLIVLLDGLIPRIREHFRIMEPSDSFAADEVRPVPHNLPPMQIAQMTPFSPVSPTSVAPPSSTEQ</sequence>
<evidence type="ECO:0000313" key="3">
    <source>
        <dbReference type="Proteomes" id="UP000036681"/>
    </source>
</evidence>
<evidence type="ECO:0000313" key="4">
    <source>
        <dbReference type="WBParaSite" id="ALUE_0001043601-mRNA-1"/>
    </source>
</evidence>
<protein>
    <submittedName>
        <fullName evidence="4">Uncharacterized protein</fullName>
    </submittedName>
</protein>
<dbReference type="AlphaFoldDB" id="A0A0M3I211"/>
<evidence type="ECO:0000256" key="2">
    <source>
        <dbReference type="SAM" id="Phobius"/>
    </source>
</evidence>
<dbReference type="WBParaSite" id="ALUE_0001043601-mRNA-1">
    <property type="protein sequence ID" value="ALUE_0001043601-mRNA-1"/>
    <property type="gene ID" value="ALUE_0001043601"/>
</dbReference>
<keyword evidence="2" id="KW-0812">Transmembrane</keyword>
<keyword evidence="2" id="KW-0472">Membrane</keyword>
<reference evidence="4" key="1">
    <citation type="submission" date="2017-02" db="UniProtKB">
        <authorList>
            <consortium name="WormBaseParasite"/>
        </authorList>
    </citation>
    <scope>IDENTIFICATION</scope>
</reference>
<keyword evidence="2" id="KW-1133">Transmembrane helix</keyword>
<evidence type="ECO:0000256" key="1">
    <source>
        <dbReference type="SAM" id="MobiDB-lite"/>
    </source>
</evidence>
<feature type="compositionally biased region" description="Low complexity" evidence="1">
    <location>
        <begin position="128"/>
        <end position="146"/>
    </location>
</feature>